<evidence type="ECO:0000313" key="4">
    <source>
        <dbReference type="Proteomes" id="UP000295399"/>
    </source>
</evidence>
<keyword evidence="1 3" id="KW-0489">Methyltransferase</keyword>
<dbReference type="RefSeq" id="WP_132707874.1">
    <property type="nucleotide sequence ID" value="NZ_JACIGF010000003.1"/>
</dbReference>
<evidence type="ECO:0000256" key="1">
    <source>
        <dbReference type="ARBA" id="ARBA00022603"/>
    </source>
</evidence>
<sequence length="184" mass="20036">MRIVAGRYRGVHLPSPTDRAIRPTTDRLRERLFNILQHRQDPSLAGARVADLFAGTGALGFEALSRGAAHVSFIDQSPEARRLIARTRDRLGVADQVAILAADATRLPRCPGPAMDLILLDPPYAKDLITPTLAALAAGGWLRPGGLVAVESSAQETITPPSSLVERDRRNQKNTQLVLYTYTH</sequence>
<dbReference type="InterPro" id="IPR004398">
    <property type="entry name" value="RNA_MeTrfase_RsmD"/>
</dbReference>
<proteinExistence type="predicted"/>
<protein>
    <submittedName>
        <fullName evidence="3">16S rRNA (Guanine966-N2)-methyltransferase</fullName>
    </submittedName>
</protein>
<organism evidence="3 4">
    <name type="scientific">Rhodothalassium salexigens DSM 2132</name>
    <dbReference type="NCBI Taxonomy" id="1188247"/>
    <lineage>
        <taxon>Bacteria</taxon>
        <taxon>Pseudomonadati</taxon>
        <taxon>Pseudomonadota</taxon>
        <taxon>Alphaproteobacteria</taxon>
        <taxon>Rhodothalassiales</taxon>
        <taxon>Rhodothalassiaceae</taxon>
        <taxon>Rhodothalassium</taxon>
    </lineage>
</organism>
<dbReference type="GO" id="GO:0008168">
    <property type="term" value="F:methyltransferase activity"/>
    <property type="evidence" value="ECO:0007669"/>
    <property type="project" value="UniProtKB-KW"/>
</dbReference>
<comment type="caution">
    <text evidence="3">The sequence shown here is derived from an EMBL/GenBank/DDBJ whole genome shotgun (WGS) entry which is preliminary data.</text>
</comment>
<dbReference type="OrthoDB" id="9803017at2"/>
<gene>
    <name evidence="3" type="ORF">EV659_103213</name>
</gene>
<name>A0A4R2PN25_RHOSA</name>
<dbReference type="FunCoup" id="A0A4R2PN25">
    <property type="interactions" value="332"/>
</dbReference>
<keyword evidence="2 3" id="KW-0808">Transferase</keyword>
<accession>A0A4R2PN25</accession>
<evidence type="ECO:0000256" key="2">
    <source>
        <dbReference type="ARBA" id="ARBA00022679"/>
    </source>
</evidence>
<dbReference type="Pfam" id="PF03602">
    <property type="entry name" value="Cons_hypoth95"/>
    <property type="match status" value="1"/>
</dbReference>
<reference evidence="3 4" key="1">
    <citation type="submission" date="2019-03" db="EMBL/GenBank/DDBJ databases">
        <title>Genomic Encyclopedia of Type Strains, Phase IV (KMG-IV): sequencing the most valuable type-strain genomes for metagenomic binning, comparative biology and taxonomic classification.</title>
        <authorList>
            <person name="Goeker M."/>
        </authorList>
    </citation>
    <scope>NUCLEOTIDE SEQUENCE [LARGE SCALE GENOMIC DNA]</scope>
    <source>
        <strain evidence="3 4">DSM 2132</strain>
    </source>
</reference>
<dbReference type="Proteomes" id="UP000295399">
    <property type="component" value="Unassembled WGS sequence"/>
</dbReference>
<evidence type="ECO:0000313" key="3">
    <source>
        <dbReference type="EMBL" id="TCP36324.1"/>
    </source>
</evidence>
<dbReference type="EMBL" id="SLXO01000003">
    <property type="protein sequence ID" value="TCP36324.1"/>
    <property type="molecule type" value="Genomic_DNA"/>
</dbReference>
<dbReference type="PIRSF" id="PIRSF004553">
    <property type="entry name" value="CHP00095"/>
    <property type="match status" value="1"/>
</dbReference>
<dbReference type="PANTHER" id="PTHR43542">
    <property type="entry name" value="METHYLTRANSFERASE"/>
    <property type="match status" value="1"/>
</dbReference>
<dbReference type="SUPFAM" id="SSF53335">
    <property type="entry name" value="S-adenosyl-L-methionine-dependent methyltransferases"/>
    <property type="match status" value="1"/>
</dbReference>
<dbReference type="PROSITE" id="PS00092">
    <property type="entry name" value="N6_MTASE"/>
    <property type="match status" value="1"/>
</dbReference>
<dbReference type="PANTHER" id="PTHR43542:SF1">
    <property type="entry name" value="METHYLTRANSFERASE"/>
    <property type="match status" value="1"/>
</dbReference>
<dbReference type="NCBIfam" id="TIGR00095">
    <property type="entry name" value="16S rRNA (guanine(966)-N(2))-methyltransferase RsmD"/>
    <property type="match status" value="1"/>
</dbReference>
<dbReference type="GO" id="GO:0031167">
    <property type="term" value="P:rRNA methylation"/>
    <property type="evidence" value="ECO:0007669"/>
    <property type="project" value="InterPro"/>
</dbReference>
<dbReference type="InterPro" id="IPR029063">
    <property type="entry name" value="SAM-dependent_MTases_sf"/>
</dbReference>
<dbReference type="GO" id="GO:0003676">
    <property type="term" value="F:nucleic acid binding"/>
    <property type="evidence" value="ECO:0007669"/>
    <property type="project" value="InterPro"/>
</dbReference>
<dbReference type="InParanoid" id="A0A4R2PN25"/>
<dbReference type="InterPro" id="IPR002052">
    <property type="entry name" value="DNA_methylase_N6_adenine_CS"/>
</dbReference>
<dbReference type="CDD" id="cd02440">
    <property type="entry name" value="AdoMet_MTases"/>
    <property type="match status" value="1"/>
</dbReference>
<dbReference type="AlphaFoldDB" id="A0A4R2PN25"/>
<dbReference type="Gene3D" id="3.40.50.150">
    <property type="entry name" value="Vaccinia Virus protein VP39"/>
    <property type="match status" value="1"/>
</dbReference>
<keyword evidence="4" id="KW-1185">Reference proteome</keyword>